<dbReference type="InterPro" id="IPR036584">
    <property type="entry name" value="FliS_sf"/>
</dbReference>
<dbReference type="Gene3D" id="1.20.120.340">
    <property type="entry name" value="Flagellar protein FliS"/>
    <property type="match status" value="1"/>
</dbReference>
<keyword evidence="7" id="KW-1185">Reference proteome</keyword>
<dbReference type="OrthoDB" id="3268516at2"/>
<comment type="caution">
    <text evidence="6">The sequence shown here is derived from an EMBL/GenBank/DDBJ whole genome shotgun (WGS) entry which is preliminary data.</text>
</comment>
<evidence type="ECO:0000313" key="7">
    <source>
        <dbReference type="Proteomes" id="UP000010729"/>
    </source>
</evidence>
<comment type="similarity">
    <text evidence="2">Belongs to the FliS family.</text>
</comment>
<gene>
    <name evidence="6" type="ORF">D477_011386</name>
</gene>
<evidence type="ECO:0000256" key="2">
    <source>
        <dbReference type="ARBA" id="ARBA00008787"/>
    </source>
</evidence>
<dbReference type="EMBL" id="ANPE02000133">
    <property type="protein sequence ID" value="EMY34092.1"/>
    <property type="molecule type" value="Genomic_DNA"/>
</dbReference>
<reference evidence="6 7" key="1">
    <citation type="journal article" date="2013" name="Genome Announc.">
        <title>Draft Genome Sequence of Arthrobacter crystallopoietes Strain BAB-32, Revealing Genes for Bioremediation.</title>
        <authorList>
            <person name="Joshi M.N."/>
            <person name="Pandit A.S."/>
            <person name="Sharma A."/>
            <person name="Pandya R.V."/>
            <person name="Desai S.M."/>
            <person name="Saxena A.K."/>
            <person name="Bagatharia S.B."/>
        </authorList>
    </citation>
    <scope>NUCLEOTIDE SEQUENCE [LARGE SCALE GENOMIC DNA]</scope>
    <source>
        <strain evidence="6 7">BAB-32</strain>
    </source>
</reference>
<dbReference type="AlphaFoldDB" id="N1V1Y0"/>
<dbReference type="Pfam" id="PF02561">
    <property type="entry name" value="FliS"/>
    <property type="match status" value="1"/>
</dbReference>
<evidence type="ECO:0000256" key="3">
    <source>
        <dbReference type="ARBA" id="ARBA00022490"/>
    </source>
</evidence>
<keyword evidence="3" id="KW-0963">Cytoplasm</keyword>
<dbReference type="SUPFAM" id="SSF101116">
    <property type="entry name" value="Flagellar export chaperone FliS"/>
    <property type="match status" value="1"/>
</dbReference>
<sequence length="148" mass="15991">MTTNFVPQRNEYLRHQVLSATPAQLLVMLYDRLVLDLKRAEAAQTGQNWAVASEQLLHAQAIITELSSTLKTDAWDGADGLFATYTYVSSALMNANIHRDVELTREAIRLTIPLQEAWQEAAASLPGHASVSATLSSGNPISGSLGVG</sequence>
<dbReference type="PANTHER" id="PTHR34773">
    <property type="entry name" value="FLAGELLAR SECRETION CHAPERONE FLIS"/>
    <property type="match status" value="1"/>
</dbReference>
<accession>N1V1Y0</accession>
<dbReference type="GO" id="GO:0044780">
    <property type="term" value="P:bacterial-type flagellum assembly"/>
    <property type="evidence" value="ECO:0007669"/>
    <property type="project" value="InterPro"/>
</dbReference>
<protein>
    <submittedName>
        <fullName evidence="6">Flagellar protein FliS</fullName>
    </submittedName>
</protein>
<dbReference type="GO" id="GO:0005829">
    <property type="term" value="C:cytosol"/>
    <property type="evidence" value="ECO:0007669"/>
    <property type="project" value="UniProtKB-SubCell"/>
</dbReference>
<keyword evidence="5" id="KW-0143">Chaperone</keyword>
<comment type="subcellular location">
    <subcellularLocation>
        <location evidence="1">Cytoplasm</location>
        <location evidence="1">Cytosol</location>
    </subcellularLocation>
</comment>
<evidence type="ECO:0000256" key="5">
    <source>
        <dbReference type="ARBA" id="ARBA00023186"/>
    </source>
</evidence>
<dbReference type="PANTHER" id="PTHR34773:SF1">
    <property type="entry name" value="FLAGELLAR SECRETION CHAPERONE FLIS"/>
    <property type="match status" value="1"/>
</dbReference>
<keyword evidence="6" id="KW-0969">Cilium</keyword>
<keyword evidence="6" id="KW-0966">Cell projection</keyword>
<dbReference type="InterPro" id="IPR003713">
    <property type="entry name" value="FliS"/>
</dbReference>
<dbReference type="NCBIfam" id="TIGR00208">
    <property type="entry name" value="fliS"/>
    <property type="match status" value="1"/>
</dbReference>
<keyword evidence="6" id="KW-0282">Flagellum</keyword>
<dbReference type="CDD" id="cd16098">
    <property type="entry name" value="FliS"/>
    <property type="match status" value="1"/>
</dbReference>
<name>N1V1Y0_9MICC</name>
<dbReference type="Proteomes" id="UP000010729">
    <property type="component" value="Unassembled WGS sequence"/>
</dbReference>
<keyword evidence="4" id="KW-1005">Bacterial flagellum biogenesis</keyword>
<evidence type="ECO:0000256" key="4">
    <source>
        <dbReference type="ARBA" id="ARBA00022795"/>
    </source>
</evidence>
<evidence type="ECO:0000256" key="1">
    <source>
        <dbReference type="ARBA" id="ARBA00004514"/>
    </source>
</evidence>
<dbReference type="RefSeq" id="WP_005269110.1">
    <property type="nucleotide sequence ID" value="NZ_ANPE02000133.1"/>
</dbReference>
<organism evidence="6 7">
    <name type="scientific">Arthrobacter crystallopoietes BAB-32</name>
    <dbReference type="NCBI Taxonomy" id="1246476"/>
    <lineage>
        <taxon>Bacteria</taxon>
        <taxon>Bacillati</taxon>
        <taxon>Actinomycetota</taxon>
        <taxon>Actinomycetes</taxon>
        <taxon>Micrococcales</taxon>
        <taxon>Micrococcaceae</taxon>
        <taxon>Crystallibacter</taxon>
    </lineage>
</organism>
<proteinExistence type="inferred from homology"/>
<dbReference type="GO" id="GO:0071973">
    <property type="term" value="P:bacterial-type flagellum-dependent cell motility"/>
    <property type="evidence" value="ECO:0007669"/>
    <property type="project" value="TreeGrafter"/>
</dbReference>
<evidence type="ECO:0000313" key="6">
    <source>
        <dbReference type="EMBL" id="EMY34092.1"/>
    </source>
</evidence>